<gene>
    <name evidence="1" type="ORF">DSO57_1039063</name>
</gene>
<reference evidence="1" key="1">
    <citation type="submission" date="2022-04" db="EMBL/GenBank/DDBJ databases">
        <title>Genome of the entomopathogenic fungus Entomophthora muscae.</title>
        <authorList>
            <person name="Elya C."/>
            <person name="Lovett B.R."/>
            <person name="Lee E."/>
            <person name="Macias A.M."/>
            <person name="Hajek A.E."/>
            <person name="De Bivort B.L."/>
            <person name="Kasson M.T."/>
            <person name="De Fine Licht H.H."/>
            <person name="Stajich J.E."/>
        </authorList>
    </citation>
    <scope>NUCLEOTIDE SEQUENCE</scope>
    <source>
        <strain evidence="1">Berkeley</strain>
    </source>
</reference>
<protein>
    <submittedName>
        <fullName evidence="1">Uncharacterized protein</fullName>
    </submittedName>
</protein>
<dbReference type="EMBL" id="QTSX02006970">
    <property type="protein sequence ID" value="KAJ9051945.1"/>
    <property type="molecule type" value="Genomic_DNA"/>
</dbReference>
<organism evidence="1 2">
    <name type="scientific">Entomophthora muscae</name>
    <dbReference type="NCBI Taxonomy" id="34485"/>
    <lineage>
        <taxon>Eukaryota</taxon>
        <taxon>Fungi</taxon>
        <taxon>Fungi incertae sedis</taxon>
        <taxon>Zoopagomycota</taxon>
        <taxon>Entomophthoromycotina</taxon>
        <taxon>Entomophthoromycetes</taxon>
        <taxon>Entomophthorales</taxon>
        <taxon>Entomophthoraceae</taxon>
        <taxon>Entomophthora</taxon>
    </lineage>
</organism>
<proteinExistence type="predicted"/>
<sequence>MLPVDEAGYIDPYHEKVGWSLAENSLGVDEFSEDESVYEEDDMKLQIQENLDTLKIIWSIVIIPFASRFIGRKVALWVWGKFRVPYNFPSAKFIKK</sequence>
<accession>A0ACC2RPD6</accession>
<comment type="caution">
    <text evidence="1">The sequence shown here is derived from an EMBL/GenBank/DDBJ whole genome shotgun (WGS) entry which is preliminary data.</text>
</comment>
<evidence type="ECO:0000313" key="2">
    <source>
        <dbReference type="Proteomes" id="UP001165960"/>
    </source>
</evidence>
<name>A0ACC2RPD6_9FUNG</name>
<keyword evidence="2" id="KW-1185">Reference proteome</keyword>
<dbReference type="Proteomes" id="UP001165960">
    <property type="component" value="Unassembled WGS sequence"/>
</dbReference>
<evidence type="ECO:0000313" key="1">
    <source>
        <dbReference type="EMBL" id="KAJ9051945.1"/>
    </source>
</evidence>